<feature type="compositionally biased region" description="Low complexity" evidence="10">
    <location>
        <begin position="430"/>
        <end position="450"/>
    </location>
</feature>
<dbReference type="GO" id="GO:0000750">
    <property type="term" value="P:pheromone-dependent signal transduction involved in conjugation with cellular fusion"/>
    <property type="evidence" value="ECO:0007669"/>
    <property type="project" value="TreeGrafter"/>
</dbReference>
<keyword evidence="3" id="KW-0589">Pheromone response</keyword>
<dbReference type="AlphaFoldDB" id="A0A8H5FNI8"/>
<dbReference type="InterPro" id="IPR000481">
    <property type="entry name" value="GPCR_Pheromne_B_alpha_rcpt"/>
</dbReference>
<dbReference type="GO" id="GO:0004934">
    <property type="term" value="F:mating-type alpha-factor pheromone receptor activity"/>
    <property type="evidence" value="ECO:0007669"/>
    <property type="project" value="InterPro"/>
</dbReference>
<feature type="region of interest" description="Disordered" evidence="10">
    <location>
        <begin position="503"/>
        <end position="538"/>
    </location>
</feature>
<reference evidence="12 13" key="1">
    <citation type="journal article" date="2020" name="ISME J.">
        <title>Uncovering the hidden diversity of litter-decomposition mechanisms in mushroom-forming fungi.</title>
        <authorList>
            <person name="Floudas D."/>
            <person name="Bentzer J."/>
            <person name="Ahren D."/>
            <person name="Johansson T."/>
            <person name="Persson P."/>
            <person name="Tunlid A."/>
        </authorList>
    </citation>
    <scope>NUCLEOTIDE SEQUENCE [LARGE SCALE GENOMIC DNA]</scope>
    <source>
        <strain evidence="12 13">CBS 291.85</strain>
    </source>
</reference>
<feature type="compositionally biased region" description="Basic and acidic residues" evidence="10">
    <location>
        <begin position="352"/>
        <end position="367"/>
    </location>
</feature>
<feature type="region of interest" description="Disordered" evidence="10">
    <location>
        <begin position="557"/>
        <end position="760"/>
    </location>
</feature>
<feature type="transmembrane region" description="Helical" evidence="11">
    <location>
        <begin position="113"/>
        <end position="136"/>
    </location>
</feature>
<keyword evidence="13" id="KW-1185">Reference proteome</keyword>
<feature type="compositionally biased region" description="Low complexity" evidence="10">
    <location>
        <begin position="601"/>
        <end position="617"/>
    </location>
</feature>
<dbReference type="Pfam" id="PF02076">
    <property type="entry name" value="STE3"/>
    <property type="match status" value="1"/>
</dbReference>
<dbReference type="PANTHER" id="PTHR28097">
    <property type="entry name" value="PHEROMONE A FACTOR RECEPTOR"/>
    <property type="match status" value="1"/>
</dbReference>
<dbReference type="PRINTS" id="PR00901">
    <property type="entry name" value="PHEROMONEBAR"/>
</dbReference>
<feature type="transmembrane region" description="Helical" evidence="11">
    <location>
        <begin position="72"/>
        <end position="92"/>
    </location>
</feature>
<evidence type="ECO:0000256" key="9">
    <source>
        <dbReference type="ARBA" id="ARBA00023224"/>
    </source>
</evidence>
<gene>
    <name evidence="12" type="ORF">D9758_014961</name>
</gene>
<feature type="transmembrane region" description="Helical" evidence="11">
    <location>
        <begin position="161"/>
        <end position="186"/>
    </location>
</feature>
<dbReference type="InterPro" id="IPR001499">
    <property type="entry name" value="GPCR_STE3"/>
</dbReference>
<evidence type="ECO:0000313" key="12">
    <source>
        <dbReference type="EMBL" id="KAF5342943.1"/>
    </source>
</evidence>
<feature type="transmembrane region" description="Helical" evidence="11">
    <location>
        <begin position="207"/>
        <end position="230"/>
    </location>
</feature>
<evidence type="ECO:0000256" key="8">
    <source>
        <dbReference type="ARBA" id="ARBA00023170"/>
    </source>
</evidence>
<keyword evidence="6" id="KW-0297">G-protein coupled receptor</keyword>
<evidence type="ECO:0000256" key="10">
    <source>
        <dbReference type="SAM" id="MobiDB-lite"/>
    </source>
</evidence>
<evidence type="ECO:0000256" key="1">
    <source>
        <dbReference type="ARBA" id="ARBA00004141"/>
    </source>
</evidence>
<feature type="compositionally biased region" description="Basic and acidic residues" evidence="10">
    <location>
        <begin position="582"/>
        <end position="591"/>
    </location>
</feature>
<dbReference type="CDD" id="cd14966">
    <property type="entry name" value="7tmD_STE3"/>
    <property type="match status" value="1"/>
</dbReference>
<organism evidence="12 13">
    <name type="scientific">Tetrapyrgos nigripes</name>
    <dbReference type="NCBI Taxonomy" id="182062"/>
    <lineage>
        <taxon>Eukaryota</taxon>
        <taxon>Fungi</taxon>
        <taxon>Dikarya</taxon>
        <taxon>Basidiomycota</taxon>
        <taxon>Agaricomycotina</taxon>
        <taxon>Agaricomycetes</taxon>
        <taxon>Agaricomycetidae</taxon>
        <taxon>Agaricales</taxon>
        <taxon>Marasmiineae</taxon>
        <taxon>Marasmiaceae</taxon>
        <taxon>Tetrapyrgos</taxon>
    </lineage>
</organism>
<feature type="transmembrane region" description="Helical" evidence="11">
    <location>
        <begin position="6"/>
        <end position="28"/>
    </location>
</feature>
<dbReference type="PRINTS" id="PR00899">
    <property type="entry name" value="GPCRSTE3"/>
</dbReference>
<evidence type="ECO:0000256" key="11">
    <source>
        <dbReference type="SAM" id="Phobius"/>
    </source>
</evidence>
<feature type="transmembrane region" description="Helical" evidence="11">
    <location>
        <begin position="40"/>
        <end position="60"/>
    </location>
</feature>
<comment type="subcellular location">
    <subcellularLocation>
        <location evidence="1">Membrane</location>
        <topology evidence="1">Multi-pass membrane protein</topology>
    </subcellularLocation>
</comment>
<feature type="compositionally biased region" description="Polar residues" evidence="10">
    <location>
        <begin position="729"/>
        <end position="744"/>
    </location>
</feature>
<comment type="caution">
    <text evidence="12">The sequence shown here is derived from an EMBL/GenBank/DDBJ whole genome shotgun (WGS) entry which is preliminary data.</text>
</comment>
<keyword evidence="5 11" id="KW-1133">Transmembrane helix</keyword>
<dbReference type="OrthoDB" id="2874149at2759"/>
<evidence type="ECO:0000313" key="13">
    <source>
        <dbReference type="Proteomes" id="UP000559256"/>
    </source>
</evidence>
<sequence length="783" mass="85217">MVSKDPTYPLFPIFAFLGFILSLVPLPWHLQAWNSGTCAFMLWTAAACLVTFVNSVVWHNSLLNVAPVWCDISTQVVLGAGVGLPASVLCISRRLYKITSVQTVAITRDDKRRAIYIDLAIALGIPVLVLLLHIVVQPHRFDILEGVGCVPVTYNTLPAYFLFYMWPILLGLVSLGFSTMTLRSFYLRRLQFAQISRSNSALNPSRYFRLMLLAMIDILCTIPLGIYTIFGLLRGLDLAPWISWADTHFDFGHVGLYPALIWRNNKNLVTAIETNRWLPVACALAFFVIFGFAEEAMKNYRRAFWFLAKPLGFTPEKKKISIPSSVSVSTPLFSSSWLIYLSLLSSFKPENRKPKNNADAKDPKDSTDAFPTFARGKTSTSSDDTARKGKGKDGKGSSLRPAIGLNTFMEKHKDFVVPATITSGSMSHDSSPTSASPSSSAPPAYTPGPGDYAHGRNHADEKHSRPASRSSFASMAVSETLAGSPSSHTGSFLFVNLPDSPRYDTPRLPDEAYQGHQQHGSSAYERSHTPDTPYTPNPYSYTDSIYSMTSNVSATSWASHHGHHQHHDEGERHSRHTFGTTSDHEDPHHISISDAYPASEIPSPSSRVSRLPSVIVIGKPDVDVDDEDEEGSDYGSDTDVDLEKGQHGHGVYSHTYTQGSGSASASTSLPSMSVYHSATASASTLTPVNGTTRAPTPMPPMSSMHSVHPVPSSSTLSSTSSSSSSSTSKLRQMNQRLFGSSPSPGQHAGHAPSGSVSGTPIQIMVQVQTRTDRMSHGGTITSE</sequence>
<feature type="region of interest" description="Disordered" evidence="10">
    <location>
        <begin position="352"/>
        <end position="401"/>
    </location>
</feature>
<feature type="transmembrane region" description="Helical" evidence="11">
    <location>
        <begin position="276"/>
        <end position="293"/>
    </location>
</feature>
<feature type="compositionally biased region" description="Low complexity" evidence="10">
    <location>
        <begin position="659"/>
        <end position="673"/>
    </location>
</feature>
<name>A0A8H5FNI8_9AGAR</name>
<protein>
    <recommendedName>
        <fullName evidence="14">Pheromone receptor</fullName>
    </recommendedName>
</protein>
<keyword evidence="8" id="KW-0675">Receptor</keyword>
<keyword evidence="4 11" id="KW-0812">Transmembrane</keyword>
<evidence type="ECO:0000256" key="2">
    <source>
        <dbReference type="ARBA" id="ARBA00011085"/>
    </source>
</evidence>
<feature type="compositionally biased region" description="Basic and acidic residues" evidence="10">
    <location>
        <begin position="453"/>
        <end position="464"/>
    </location>
</feature>
<evidence type="ECO:0008006" key="14">
    <source>
        <dbReference type="Google" id="ProtNLM"/>
    </source>
</evidence>
<evidence type="ECO:0000256" key="5">
    <source>
        <dbReference type="ARBA" id="ARBA00022989"/>
    </source>
</evidence>
<keyword evidence="7 11" id="KW-0472">Membrane</keyword>
<accession>A0A8H5FNI8</accession>
<evidence type="ECO:0000256" key="7">
    <source>
        <dbReference type="ARBA" id="ARBA00023136"/>
    </source>
</evidence>
<dbReference type="EMBL" id="JAACJM010000152">
    <property type="protein sequence ID" value="KAF5342943.1"/>
    <property type="molecule type" value="Genomic_DNA"/>
</dbReference>
<feature type="compositionally biased region" description="Acidic residues" evidence="10">
    <location>
        <begin position="623"/>
        <end position="640"/>
    </location>
</feature>
<feature type="compositionally biased region" description="Basic and acidic residues" evidence="10">
    <location>
        <begin position="384"/>
        <end position="395"/>
    </location>
</feature>
<keyword evidence="9" id="KW-0807">Transducer</keyword>
<feature type="compositionally biased region" description="Low complexity" evidence="10">
    <location>
        <begin position="701"/>
        <end position="728"/>
    </location>
</feature>
<feature type="compositionally biased region" description="Polar residues" evidence="10">
    <location>
        <begin position="674"/>
        <end position="694"/>
    </location>
</feature>
<evidence type="ECO:0000256" key="6">
    <source>
        <dbReference type="ARBA" id="ARBA00023040"/>
    </source>
</evidence>
<comment type="similarity">
    <text evidence="2">Belongs to the G-protein coupled receptor 4 family.</text>
</comment>
<dbReference type="Proteomes" id="UP000559256">
    <property type="component" value="Unassembled WGS sequence"/>
</dbReference>
<dbReference type="GO" id="GO:0005886">
    <property type="term" value="C:plasma membrane"/>
    <property type="evidence" value="ECO:0007669"/>
    <property type="project" value="TreeGrafter"/>
</dbReference>
<evidence type="ECO:0000256" key="3">
    <source>
        <dbReference type="ARBA" id="ARBA00022507"/>
    </source>
</evidence>
<dbReference type="PANTHER" id="PTHR28097:SF1">
    <property type="entry name" value="PHEROMONE A FACTOR RECEPTOR"/>
    <property type="match status" value="1"/>
</dbReference>
<proteinExistence type="inferred from homology"/>
<feature type="region of interest" description="Disordered" evidence="10">
    <location>
        <begin position="422"/>
        <end position="472"/>
    </location>
</feature>
<evidence type="ECO:0000256" key="4">
    <source>
        <dbReference type="ARBA" id="ARBA00022692"/>
    </source>
</evidence>